<comment type="caution">
    <text evidence="1">The sequence shown here is derived from an EMBL/GenBank/DDBJ whole genome shotgun (WGS) entry which is preliminary data.</text>
</comment>
<evidence type="ECO:0000313" key="2">
    <source>
        <dbReference type="Proteomes" id="UP000436006"/>
    </source>
</evidence>
<dbReference type="RefSeq" id="WP_157587138.1">
    <property type="nucleotide sequence ID" value="NZ_WPIN01000007.1"/>
</dbReference>
<keyword evidence="2" id="KW-1185">Reference proteome</keyword>
<accession>A0A7K1SFT2</accession>
<sequence length="106" mass="12115">MRASLIALIGAENTRLQLIPSTDEPALIESSYERLQKLVWDLKQLGPNASAVNRVWPILVRVGNNELRQMRGQYQNALRTQDTTAYVDAHHQLKAKIRETILPLFH</sequence>
<organism evidence="1 2">
    <name type="scientific">Spirosoma arboris</name>
    <dbReference type="NCBI Taxonomy" id="2682092"/>
    <lineage>
        <taxon>Bacteria</taxon>
        <taxon>Pseudomonadati</taxon>
        <taxon>Bacteroidota</taxon>
        <taxon>Cytophagia</taxon>
        <taxon>Cytophagales</taxon>
        <taxon>Cytophagaceae</taxon>
        <taxon>Spirosoma</taxon>
    </lineage>
</organism>
<dbReference type="AlphaFoldDB" id="A0A7K1SFT2"/>
<proteinExistence type="predicted"/>
<evidence type="ECO:0000313" key="1">
    <source>
        <dbReference type="EMBL" id="MVM32426.1"/>
    </source>
</evidence>
<reference evidence="1 2" key="1">
    <citation type="submission" date="2019-12" db="EMBL/GenBank/DDBJ databases">
        <title>Spirosoma sp. HMF4905 genome sequencing and assembly.</title>
        <authorList>
            <person name="Kang H."/>
            <person name="Cha I."/>
            <person name="Kim H."/>
            <person name="Joh K."/>
        </authorList>
    </citation>
    <scope>NUCLEOTIDE SEQUENCE [LARGE SCALE GENOMIC DNA]</scope>
    <source>
        <strain evidence="1 2">HMF4905</strain>
    </source>
</reference>
<gene>
    <name evidence="1" type="ORF">GO755_20435</name>
</gene>
<dbReference type="EMBL" id="WPIN01000007">
    <property type="protein sequence ID" value="MVM32426.1"/>
    <property type="molecule type" value="Genomic_DNA"/>
</dbReference>
<protein>
    <submittedName>
        <fullName evidence="1">Uncharacterized protein</fullName>
    </submittedName>
</protein>
<name>A0A7K1SFT2_9BACT</name>
<dbReference type="Proteomes" id="UP000436006">
    <property type="component" value="Unassembled WGS sequence"/>
</dbReference>